<dbReference type="EMBL" id="JAGGJA010000001">
    <property type="protein sequence ID" value="MCW9705308.1"/>
    <property type="molecule type" value="Genomic_DNA"/>
</dbReference>
<evidence type="ECO:0000256" key="1">
    <source>
        <dbReference type="SAM" id="SignalP"/>
    </source>
</evidence>
<dbReference type="InterPro" id="IPR032164">
    <property type="entry name" value="DUF5000"/>
</dbReference>
<dbReference type="PROSITE" id="PS51257">
    <property type="entry name" value="PROKAR_LIPOPROTEIN"/>
    <property type="match status" value="1"/>
</dbReference>
<evidence type="ECO:0000313" key="4">
    <source>
        <dbReference type="Proteomes" id="UP001207918"/>
    </source>
</evidence>
<dbReference type="InterPro" id="IPR033431">
    <property type="entry name" value="DUF5126"/>
</dbReference>
<dbReference type="Proteomes" id="UP001207918">
    <property type="component" value="Unassembled WGS sequence"/>
</dbReference>
<keyword evidence="1" id="KW-0732">Signal</keyword>
<dbReference type="Pfam" id="PF17166">
    <property type="entry name" value="DUF5126"/>
    <property type="match status" value="1"/>
</dbReference>
<keyword evidence="4" id="KW-1185">Reference proteome</keyword>
<feature type="chain" id="PRO_5045922456" evidence="1">
    <location>
        <begin position="23"/>
        <end position="405"/>
    </location>
</feature>
<dbReference type="Pfam" id="PF16391">
    <property type="entry name" value="DUF5000"/>
    <property type="match status" value="1"/>
</dbReference>
<feature type="signal peptide" evidence="1">
    <location>
        <begin position="1"/>
        <end position="22"/>
    </location>
</feature>
<dbReference type="InterPro" id="IPR032527">
    <property type="entry name" value="DUF4959"/>
</dbReference>
<dbReference type="Gene3D" id="2.60.120.260">
    <property type="entry name" value="Galactose-binding domain-like"/>
    <property type="match status" value="1"/>
</dbReference>
<evidence type="ECO:0000259" key="2">
    <source>
        <dbReference type="PROSITE" id="PS50022"/>
    </source>
</evidence>
<evidence type="ECO:0000313" key="3">
    <source>
        <dbReference type="EMBL" id="MCW9705308.1"/>
    </source>
</evidence>
<reference evidence="3 4" key="1">
    <citation type="submission" date="2021-03" db="EMBL/GenBank/DDBJ databases">
        <title>Aliifodinibius sp. nov., a new bacterium isolated from saline soil.</title>
        <authorList>
            <person name="Galisteo C."/>
            <person name="De La Haba R."/>
            <person name="Sanchez-Porro C."/>
            <person name="Ventosa A."/>
        </authorList>
    </citation>
    <scope>NUCLEOTIDE SEQUENCE [LARGE SCALE GENOMIC DNA]</scope>
    <source>
        <strain evidence="3 4">1BSP15-2V2</strain>
    </source>
</reference>
<dbReference type="SUPFAM" id="SSF49785">
    <property type="entry name" value="Galactose-binding domain-like"/>
    <property type="match status" value="1"/>
</dbReference>
<dbReference type="PROSITE" id="PS50022">
    <property type="entry name" value="FA58C_3"/>
    <property type="match status" value="1"/>
</dbReference>
<name>A0ABT3PHS7_9BACT</name>
<protein>
    <submittedName>
        <fullName evidence="3">DUF4959 domain-containing protein</fullName>
    </submittedName>
</protein>
<organism evidence="3 4">
    <name type="scientific">Fodinibius salsisoli</name>
    <dbReference type="NCBI Taxonomy" id="2820877"/>
    <lineage>
        <taxon>Bacteria</taxon>
        <taxon>Pseudomonadati</taxon>
        <taxon>Balneolota</taxon>
        <taxon>Balneolia</taxon>
        <taxon>Balneolales</taxon>
        <taxon>Balneolaceae</taxon>
        <taxon>Fodinibius</taxon>
    </lineage>
</organism>
<dbReference type="InterPro" id="IPR008979">
    <property type="entry name" value="Galactose-bd-like_sf"/>
</dbReference>
<dbReference type="RefSeq" id="WP_265763969.1">
    <property type="nucleotide sequence ID" value="NZ_JAGGJA010000001.1"/>
</dbReference>
<dbReference type="Pfam" id="PF16323">
    <property type="entry name" value="DUF4959"/>
    <property type="match status" value="1"/>
</dbReference>
<sequence>MKNDRLCCLTLMLLVASLLSCSKSKDSVFPTDTNASAPDPVSNIAVENIPGGAKITYDLPQSENLRYVEAEFPIGDDDVREVKVSHYKNVLTVEGFPDASKYEGKIYAVGQDEQRSEPVTVSIEPQTPPVVNVFETVTMNETFGGVKVNFENDFEADLMLNVLMEDSTGEVVSAYKHYTQSQHGTFAARGFPAEQRRFGLYIRDRWNNRSDTIFTELTPLFEEELAPENFAEVALPTDSHEPHCCGDGIHSMWDGVWNESSNVFHTKATGLPQWFTIDLGVKVRLSRFKFYHRNNDSPNDGAYYSGDVKQFEVWGSNDPNSDGSWGSWTKLGDFESIKPSGQEPPTNEDIEYCCVNGEDFEIPDAENAPAVRYLRFKVNENWGGVTGWLYIAELRFWGSIQEVYN</sequence>
<comment type="caution">
    <text evidence="3">The sequence shown here is derived from an EMBL/GenBank/DDBJ whole genome shotgun (WGS) entry which is preliminary data.</text>
</comment>
<gene>
    <name evidence="3" type="ORF">J6I44_00515</name>
</gene>
<proteinExistence type="predicted"/>
<accession>A0ABT3PHS7</accession>
<dbReference type="InterPro" id="IPR000421">
    <property type="entry name" value="FA58C"/>
</dbReference>
<feature type="domain" description="F5/8 type C" evidence="2">
    <location>
        <begin position="257"/>
        <end position="382"/>
    </location>
</feature>